<evidence type="ECO:0000313" key="2">
    <source>
        <dbReference type="Proteomes" id="UP001138540"/>
    </source>
</evidence>
<protein>
    <submittedName>
        <fullName evidence="1">Uncharacterized protein</fullName>
    </submittedName>
</protein>
<evidence type="ECO:0000313" key="1">
    <source>
        <dbReference type="EMBL" id="MBB5987405.1"/>
    </source>
</evidence>
<dbReference type="RefSeq" id="WP_184155912.1">
    <property type="nucleotide sequence ID" value="NZ_JACHKA010000001.1"/>
</dbReference>
<proteinExistence type="predicted"/>
<accession>A0ABR6NJE7</accession>
<dbReference type="EMBL" id="JACHKA010000001">
    <property type="protein sequence ID" value="MBB5987405.1"/>
    <property type="molecule type" value="Genomic_DNA"/>
</dbReference>
<dbReference type="Proteomes" id="UP001138540">
    <property type="component" value="Unassembled WGS sequence"/>
</dbReference>
<comment type="caution">
    <text evidence="1">The sequence shown here is derived from an EMBL/GenBank/DDBJ whole genome shotgun (WGS) entry which is preliminary data.</text>
</comment>
<sequence length="156" mass="16795">MAKAKPHPGQIAFAFDPPAAPVGPAALAGLERRISGATATILNSDPRSREVIAAEMSVLLDEEISRAMLDAYASPAREGHKVIMSRFLALVAVCERHDLLDQVLREIGAAVLVGEELHTARLGHLDRQIAKLKIERQRLAGTAPLIRGKKHGHGTH</sequence>
<keyword evidence="2" id="KW-1185">Reference proteome</keyword>
<gene>
    <name evidence="1" type="ORF">HNP60_003379</name>
</gene>
<name>A0ABR6NJE7_9SPHN</name>
<organism evidence="1 2">
    <name type="scientific">Sphingobium lignivorans</name>
    <dbReference type="NCBI Taxonomy" id="2735886"/>
    <lineage>
        <taxon>Bacteria</taxon>
        <taxon>Pseudomonadati</taxon>
        <taxon>Pseudomonadota</taxon>
        <taxon>Alphaproteobacteria</taxon>
        <taxon>Sphingomonadales</taxon>
        <taxon>Sphingomonadaceae</taxon>
        <taxon>Sphingobium</taxon>
    </lineage>
</organism>
<reference evidence="1 2" key="1">
    <citation type="submission" date="2020-08" db="EMBL/GenBank/DDBJ databases">
        <title>Exploring microbial biodiversity for novel pathways involved in the catabolism of aromatic compounds derived from lignin.</title>
        <authorList>
            <person name="Elkins J."/>
        </authorList>
    </citation>
    <scope>NUCLEOTIDE SEQUENCE [LARGE SCALE GENOMIC DNA]</scope>
    <source>
        <strain evidence="1 2">B1D3A</strain>
    </source>
</reference>